<evidence type="ECO:0000313" key="3">
    <source>
        <dbReference type="Proteomes" id="UP000186394"/>
    </source>
</evidence>
<comment type="caution">
    <text evidence="2">The sequence shown here is derived from an EMBL/GenBank/DDBJ whole genome shotgun (WGS) entry which is preliminary data.</text>
</comment>
<gene>
    <name evidence="2" type="ORF">BKH28_04245</name>
</gene>
<feature type="region of interest" description="Disordered" evidence="1">
    <location>
        <begin position="278"/>
        <end position="304"/>
    </location>
</feature>
<accession>A0A1Q8VQI4</accession>
<dbReference type="OrthoDB" id="3254736at2"/>
<sequence>MGASTTRAPSGAQNRLSRARLALRLAEERTGLRDSAALKVQRALSSASTSTLLSASVDSSRAAPPTSPASSTALSAWQDSGVLTLQGSTTLLLAALALRQGEGGWCGVIGGDELGWCAATEVGLDLNRVLTVPTSLLEDGSILTVTATLLDGVDALLIGAAVAARLRPQHRRRLLARARERGHLILTPAHWEGARNLHAGPLTPDTGTKNTPPAQAPVETPGKPSADAVVIPIGRGDSPAPVRAVEMPAGYLQRLSWTLTDPQRPRLTATEELTLSLSAEGLRTGSHNAVDTVDPDSNPQEAAG</sequence>
<feature type="region of interest" description="Disordered" evidence="1">
    <location>
        <begin position="195"/>
        <end position="227"/>
    </location>
</feature>
<evidence type="ECO:0000256" key="1">
    <source>
        <dbReference type="SAM" id="MobiDB-lite"/>
    </source>
</evidence>
<dbReference type="AlphaFoldDB" id="A0A1Q8VQI4"/>
<feature type="compositionally biased region" description="Polar residues" evidence="1">
    <location>
        <begin position="285"/>
        <end position="304"/>
    </location>
</feature>
<dbReference type="Proteomes" id="UP000186394">
    <property type="component" value="Unassembled WGS sequence"/>
</dbReference>
<dbReference type="RefSeq" id="WP_075417623.1">
    <property type="nucleotide sequence ID" value="NZ_MSKL01000008.1"/>
</dbReference>
<dbReference type="EMBL" id="MSKL01000008">
    <property type="protein sequence ID" value="OLO50350.1"/>
    <property type="molecule type" value="Genomic_DNA"/>
</dbReference>
<organism evidence="2 3">
    <name type="scientific">Actinomyces oris</name>
    <dbReference type="NCBI Taxonomy" id="544580"/>
    <lineage>
        <taxon>Bacteria</taxon>
        <taxon>Bacillati</taxon>
        <taxon>Actinomycetota</taxon>
        <taxon>Actinomycetes</taxon>
        <taxon>Actinomycetales</taxon>
        <taxon>Actinomycetaceae</taxon>
        <taxon>Actinomyces</taxon>
    </lineage>
</organism>
<proteinExistence type="predicted"/>
<reference evidence="2 3" key="1">
    <citation type="submission" date="2016-12" db="EMBL/GenBank/DDBJ databases">
        <title>Genomic comparison of strains in the 'Actinomyces naeslundii' group.</title>
        <authorList>
            <person name="Mughal S.R."/>
            <person name="Do T."/>
            <person name="Gilbert S.C."/>
            <person name="Witherden E.A."/>
            <person name="Didelot X."/>
            <person name="Beighton D."/>
        </authorList>
    </citation>
    <scope>NUCLEOTIDE SEQUENCE [LARGE SCALE GENOMIC DNA]</scope>
    <source>
        <strain evidence="2 3">P6N</strain>
    </source>
</reference>
<name>A0A1Q8VQI4_9ACTO</name>
<protein>
    <submittedName>
        <fullName evidence="2">Uncharacterized protein</fullName>
    </submittedName>
</protein>
<evidence type="ECO:0000313" key="2">
    <source>
        <dbReference type="EMBL" id="OLO50350.1"/>
    </source>
</evidence>